<sequence length="157" mass="17017">MASKVDKSSHDVEAGPCGASIVNESDGSLCFSDADEEHCSSPGESNLASNHEISRIHEPCKGSRISDCSEIIQLHFDARIGRTCEICGATAKNVVGAGEALFMESWNETSNNSSATPSASQAETRSFWQGHRFLNFLLACMVFAFVVSWLFHFNIHG</sequence>
<keyword evidence="1" id="KW-1133">Transmembrane helix</keyword>
<keyword evidence="4" id="KW-1185">Reference proteome</keyword>
<name>A0A835UV63_VANPL</name>
<keyword evidence="1" id="KW-0812">Transmembrane</keyword>
<evidence type="ECO:0000313" key="2">
    <source>
        <dbReference type="EMBL" id="KAG0473487.1"/>
    </source>
</evidence>
<comment type="caution">
    <text evidence="3">The sequence shown here is derived from an EMBL/GenBank/DDBJ whole genome shotgun (WGS) entry which is preliminary data.</text>
</comment>
<gene>
    <name evidence="3" type="ORF">HPP92_014863</name>
    <name evidence="2" type="ORF">HPP92_015344</name>
</gene>
<dbReference type="Proteomes" id="UP000636800">
    <property type="component" value="Chromosome 7"/>
</dbReference>
<reference evidence="4 5" key="1">
    <citation type="journal article" date="2020" name="Nat. Food">
        <title>A phased Vanilla planifolia genome enables genetic improvement of flavour and production.</title>
        <authorList>
            <person name="Hasing T."/>
            <person name="Tang H."/>
            <person name="Brym M."/>
            <person name="Khazi F."/>
            <person name="Huang T."/>
            <person name="Chambers A.H."/>
        </authorList>
    </citation>
    <scope>NUCLEOTIDE SEQUENCE [LARGE SCALE GENOMIC DNA]</scope>
    <source>
        <tissue evidence="3">Leaf</tissue>
    </source>
</reference>
<dbReference type="OrthoDB" id="1912066at2759"/>
<feature type="transmembrane region" description="Helical" evidence="1">
    <location>
        <begin position="133"/>
        <end position="151"/>
    </location>
</feature>
<evidence type="ECO:0000313" key="5">
    <source>
        <dbReference type="Proteomes" id="UP000639772"/>
    </source>
</evidence>
<proteinExistence type="predicted"/>
<dbReference type="EMBL" id="JADCNM010000007">
    <property type="protein sequence ID" value="KAG0475177.1"/>
    <property type="molecule type" value="Genomic_DNA"/>
</dbReference>
<dbReference type="PANTHER" id="PTHR46214:SF30">
    <property type="entry name" value="OS01G0850200 PROTEIN"/>
    <property type="match status" value="1"/>
</dbReference>
<evidence type="ECO:0000313" key="4">
    <source>
        <dbReference type="Proteomes" id="UP000636800"/>
    </source>
</evidence>
<evidence type="ECO:0000313" key="3">
    <source>
        <dbReference type="EMBL" id="KAG0475177.1"/>
    </source>
</evidence>
<dbReference type="PANTHER" id="PTHR46214">
    <property type="entry name" value="ZINC FINGER, RING-CH-TYPE"/>
    <property type="match status" value="1"/>
</dbReference>
<protein>
    <submittedName>
        <fullName evidence="3">Uncharacterized protein</fullName>
    </submittedName>
</protein>
<keyword evidence="1" id="KW-0472">Membrane</keyword>
<dbReference type="AlphaFoldDB" id="A0A835UV63"/>
<dbReference type="Proteomes" id="UP000639772">
    <property type="component" value="Chromosome 7"/>
</dbReference>
<accession>A0A835UV63</accession>
<dbReference type="EMBL" id="JADCNL010000007">
    <property type="protein sequence ID" value="KAG0473487.1"/>
    <property type="molecule type" value="Genomic_DNA"/>
</dbReference>
<organism evidence="3 5">
    <name type="scientific">Vanilla planifolia</name>
    <name type="common">Vanilla</name>
    <dbReference type="NCBI Taxonomy" id="51239"/>
    <lineage>
        <taxon>Eukaryota</taxon>
        <taxon>Viridiplantae</taxon>
        <taxon>Streptophyta</taxon>
        <taxon>Embryophyta</taxon>
        <taxon>Tracheophyta</taxon>
        <taxon>Spermatophyta</taxon>
        <taxon>Magnoliopsida</taxon>
        <taxon>Liliopsida</taxon>
        <taxon>Asparagales</taxon>
        <taxon>Orchidaceae</taxon>
        <taxon>Vanilloideae</taxon>
        <taxon>Vanilleae</taxon>
        <taxon>Vanilla</taxon>
    </lineage>
</organism>
<evidence type="ECO:0000256" key="1">
    <source>
        <dbReference type="SAM" id="Phobius"/>
    </source>
</evidence>